<accession>A0A1G9FWI5</accession>
<evidence type="ECO:0000256" key="1">
    <source>
        <dbReference type="ARBA" id="ARBA00004418"/>
    </source>
</evidence>
<dbReference type="PANTHER" id="PTHR30024">
    <property type="entry name" value="ALIPHATIC SULFONATES-BINDING PROTEIN-RELATED"/>
    <property type="match status" value="1"/>
</dbReference>
<evidence type="ECO:0000313" key="6">
    <source>
        <dbReference type="Proteomes" id="UP000199053"/>
    </source>
</evidence>
<keyword evidence="3 4" id="KW-0732">Signal</keyword>
<dbReference type="SUPFAM" id="SSF53850">
    <property type="entry name" value="Periplasmic binding protein-like II"/>
    <property type="match status" value="1"/>
</dbReference>
<comment type="subcellular location">
    <subcellularLocation>
        <location evidence="1">Periplasm</location>
    </subcellularLocation>
</comment>
<dbReference type="Gene3D" id="3.40.190.10">
    <property type="entry name" value="Periplasmic binding protein-like II"/>
    <property type="match status" value="2"/>
</dbReference>
<evidence type="ECO:0000256" key="2">
    <source>
        <dbReference type="ARBA" id="ARBA00010742"/>
    </source>
</evidence>
<feature type="signal peptide" evidence="4">
    <location>
        <begin position="1"/>
        <end position="26"/>
    </location>
</feature>
<dbReference type="GO" id="GO:0042597">
    <property type="term" value="C:periplasmic space"/>
    <property type="evidence" value="ECO:0007669"/>
    <property type="project" value="UniProtKB-SubCell"/>
</dbReference>
<organism evidence="5 6">
    <name type="scientific">Maridesulfovibrio ferrireducens</name>
    <dbReference type="NCBI Taxonomy" id="246191"/>
    <lineage>
        <taxon>Bacteria</taxon>
        <taxon>Pseudomonadati</taxon>
        <taxon>Thermodesulfobacteriota</taxon>
        <taxon>Desulfovibrionia</taxon>
        <taxon>Desulfovibrionales</taxon>
        <taxon>Desulfovibrionaceae</taxon>
        <taxon>Maridesulfovibrio</taxon>
    </lineage>
</organism>
<dbReference type="EMBL" id="FNGA01000002">
    <property type="protein sequence ID" value="SDK92708.1"/>
    <property type="molecule type" value="Genomic_DNA"/>
</dbReference>
<dbReference type="STRING" id="246191.SAMN05660337_1733"/>
<dbReference type="RefSeq" id="WP_170830340.1">
    <property type="nucleotide sequence ID" value="NZ_FNGA01000002.1"/>
</dbReference>
<comment type="similarity">
    <text evidence="2">Belongs to the bacterial solute-binding protein SsuA/TauA family.</text>
</comment>
<name>A0A1G9FWI5_9BACT</name>
<sequence length="330" mass="36391">MRKLLSYFLVLILTATVVLIPACSQAPQPVQSKPLRVGWFLWPGWYPIVIAKEKGFFDKHGVQVEPILYSSYTDIFSDFAASKIDAAHGGLYELLKINVPDMKVVLATDNSDGAEGVVVTSDIVTPEDLAGKRIGIQGALSGSEFIITTLLRRHGLSRNDLILVDVGPEIVLDTMPEQIQGGYTWEPYLSKAEAKGYKVLFTTADTPGMVPDVIVFQGAVAKKRRPEVQAFVDAWFEAQEYWMANREECDAIIAKATGQRAEDISIEGCRILSRSDNQKAFTKEDERTSLFDTGAKQVDFFISVGDVFTAPDLNKILDPSYVQGMGADVK</sequence>
<gene>
    <name evidence="5" type="ORF">SAMN05660337_1733</name>
</gene>
<proteinExistence type="inferred from homology"/>
<dbReference type="PANTHER" id="PTHR30024:SF47">
    <property type="entry name" value="TAURINE-BINDING PERIPLASMIC PROTEIN"/>
    <property type="match status" value="1"/>
</dbReference>
<dbReference type="AlphaFoldDB" id="A0A1G9FWI5"/>
<evidence type="ECO:0000256" key="3">
    <source>
        <dbReference type="ARBA" id="ARBA00022729"/>
    </source>
</evidence>
<evidence type="ECO:0000256" key="4">
    <source>
        <dbReference type="SAM" id="SignalP"/>
    </source>
</evidence>
<dbReference type="Pfam" id="PF13379">
    <property type="entry name" value="NMT1_2"/>
    <property type="match status" value="1"/>
</dbReference>
<protein>
    <submittedName>
        <fullName evidence="5">NitT/TauT family transport system substrate-binding protein</fullName>
    </submittedName>
</protein>
<reference evidence="6" key="1">
    <citation type="submission" date="2016-10" db="EMBL/GenBank/DDBJ databases">
        <authorList>
            <person name="Varghese N."/>
            <person name="Submissions S."/>
        </authorList>
    </citation>
    <scope>NUCLEOTIDE SEQUENCE [LARGE SCALE GENOMIC DNA]</scope>
    <source>
        <strain evidence="6">DSM 16995</strain>
    </source>
</reference>
<feature type="chain" id="PRO_5011529468" evidence="4">
    <location>
        <begin position="27"/>
        <end position="330"/>
    </location>
</feature>
<dbReference type="Proteomes" id="UP000199053">
    <property type="component" value="Unassembled WGS sequence"/>
</dbReference>
<keyword evidence="6" id="KW-1185">Reference proteome</keyword>
<evidence type="ECO:0000313" key="5">
    <source>
        <dbReference type="EMBL" id="SDK92708.1"/>
    </source>
</evidence>